<protein>
    <submittedName>
        <fullName evidence="6">Putative esterase of the alpha-beta hydrolase superfamily</fullName>
    </submittedName>
</protein>
<dbReference type="GO" id="GO:0016787">
    <property type="term" value="F:hydrolase activity"/>
    <property type="evidence" value="ECO:0007669"/>
    <property type="project" value="UniProtKB-UniRule"/>
</dbReference>
<dbReference type="PANTHER" id="PTHR14226">
    <property type="entry name" value="NEUROPATHY TARGET ESTERASE/SWISS CHEESE D.MELANOGASTER"/>
    <property type="match status" value="1"/>
</dbReference>
<accession>A0A0W0GGD0</accession>
<evidence type="ECO:0000256" key="1">
    <source>
        <dbReference type="ARBA" id="ARBA00022801"/>
    </source>
</evidence>
<dbReference type="RefSeq" id="WP_058438322.1">
    <property type="nucleotide sequence ID" value="NZ_QEFQ01000014.1"/>
</dbReference>
<dbReference type="Pfam" id="PF01734">
    <property type="entry name" value="Patatin"/>
    <property type="match status" value="1"/>
</dbReference>
<comment type="caution">
    <text evidence="4">Lacks conserved residue(s) required for the propagation of feature annotation.</text>
</comment>
<dbReference type="EMBL" id="LFDV01000002">
    <property type="protein sequence ID" value="KTB47620.1"/>
    <property type="molecule type" value="Genomic_DNA"/>
</dbReference>
<feature type="active site" description="Nucleophile" evidence="4">
    <location>
        <position position="38"/>
    </location>
</feature>
<evidence type="ECO:0000313" key="7">
    <source>
        <dbReference type="Proteomes" id="UP000053947"/>
    </source>
</evidence>
<dbReference type="GO" id="GO:0016042">
    <property type="term" value="P:lipid catabolic process"/>
    <property type="evidence" value="ECO:0007669"/>
    <property type="project" value="UniProtKB-UniRule"/>
</dbReference>
<dbReference type="SUPFAM" id="SSF52151">
    <property type="entry name" value="FabD/lysophospholipase-like"/>
    <property type="match status" value="1"/>
</dbReference>
<dbReference type="InterPro" id="IPR002641">
    <property type="entry name" value="PNPLA_dom"/>
</dbReference>
<evidence type="ECO:0000256" key="4">
    <source>
        <dbReference type="PROSITE-ProRule" id="PRU01161"/>
    </source>
</evidence>
<name>A0A0W0GGD0_9CHLR</name>
<evidence type="ECO:0000256" key="2">
    <source>
        <dbReference type="ARBA" id="ARBA00022963"/>
    </source>
</evidence>
<feature type="domain" description="PNPLA" evidence="5">
    <location>
        <begin position="5"/>
        <end position="167"/>
    </location>
</feature>
<keyword evidence="2 4" id="KW-0442">Lipid degradation</keyword>
<feature type="active site" description="Proton acceptor" evidence="4">
    <location>
        <position position="154"/>
    </location>
</feature>
<proteinExistence type="predicted"/>
<organism evidence="6 7">
    <name type="scientific">Dehalogenimonas alkenigignens</name>
    <dbReference type="NCBI Taxonomy" id="1217799"/>
    <lineage>
        <taxon>Bacteria</taxon>
        <taxon>Bacillati</taxon>
        <taxon>Chloroflexota</taxon>
        <taxon>Dehalococcoidia</taxon>
        <taxon>Dehalococcoidales</taxon>
        <taxon>Dehalococcoidaceae</taxon>
        <taxon>Dehalogenimonas</taxon>
    </lineage>
</organism>
<gene>
    <name evidence="6" type="ORF">DEALK_04650</name>
</gene>
<sequence>MKLGLALSGGAARGLAHVGVIGVLEREGIQVDMLAGTSMGAIVGAAYARGASAAELKAYALDLTWPKLVRLFDFNPFKTSGLSGTRRIRDKLKEIIGDLDFSELKRPFACVATDLISGEEVVFTRGRVLDAVLASMSLPLVFRVPRLGRRYLVDGGLCDPLPVGPARRLGADRVLAVNVLKNLGILPPRRAASKRRVPPNMFRVAEQVIYIASAHLAEAGARDADAVIEPDMTGIHLEDFGLAGEAIARGEKAAENYLAQLVSKTAAEKA</sequence>
<dbReference type="PROSITE" id="PS51635">
    <property type="entry name" value="PNPLA"/>
    <property type="match status" value="1"/>
</dbReference>
<reference evidence="6 7" key="1">
    <citation type="submission" date="2015-06" db="EMBL/GenBank/DDBJ databases">
        <title>Genome sequence of the organohalide-respiring Dehalogenimonas alkenigignens type strain (IP3-3T).</title>
        <authorList>
            <person name="Key T.A."/>
            <person name="Richmond D.P."/>
            <person name="Bowman K.S."/>
            <person name="Cho Y.-J."/>
            <person name="Chun J."/>
            <person name="da Costa M.S."/>
            <person name="Rainey F.A."/>
            <person name="Moe W.M."/>
        </authorList>
    </citation>
    <scope>NUCLEOTIDE SEQUENCE [LARGE SCALE GENOMIC DNA]</scope>
    <source>
        <strain evidence="6 7">IP3-3</strain>
    </source>
</reference>
<dbReference type="PATRIC" id="fig|1217799.6.peg.482"/>
<evidence type="ECO:0000259" key="5">
    <source>
        <dbReference type="PROSITE" id="PS51635"/>
    </source>
</evidence>
<dbReference type="STRING" id="1217799.DEALK_04650"/>
<dbReference type="Proteomes" id="UP000053947">
    <property type="component" value="Unassembled WGS sequence"/>
</dbReference>
<dbReference type="Gene3D" id="3.40.1090.10">
    <property type="entry name" value="Cytosolic phospholipase A2 catalytic domain"/>
    <property type="match status" value="1"/>
</dbReference>
<dbReference type="InterPro" id="IPR016035">
    <property type="entry name" value="Acyl_Trfase/lysoPLipase"/>
</dbReference>
<keyword evidence="3 4" id="KW-0443">Lipid metabolism</keyword>
<feature type="short sequence motif" description="GXSXG" evidence="4">
    <location>
        <begin position="36"/>
        <end position="40"/>
    </location>
</feature>
<dbReference type="AlphaFoldDB" id="A0A0W0GGD0"/>
<dbReference type="PANTHER" id="PTHR14226:SF76">
    <property type="entry name" value="NTE FAMILY PROTEIN RSSA"/>
    <property type="match status" value="1"/>
</dbReference>
<keyword evidence="1 4" id="KW-0378">Hydrolase</keyword>
<feature type="short sequence motif" description="DGA/G" evidence="4">
    <location>
        <begin position="154"/>
        <end position="156"/>
    </location>
</feature>
<evidence type="ECO:0000256" key="3">
    <source>
        <dbReference type="ARBA" id="ARBA00023098"/>
    </source>
</evidence>
<dbReference type="InterPro" id="IPR050301">
    <property type="entry name" value="NTE"/>
</dbReference>
<evidence type="ECO:0000313" key="6">
    <source>
        <dbReference type="EMBL" id="KTB47620.1"/>
    </source>
</evidence>
<comment type="caution">
    <text evidence="6">The sequence shown here is derived from an EMBL/GenBank/DDBJ whole genome shotgun (WGS) entry which is preliminary data.</text>
</comment>
<keyword evidence="7" id="KW-1185">Reference proteome</keyword>